<dbReference type="InterPro" id="IPR048263">
    <property type="entry name" value="Arb2"/>
</dbReference>
<protein>
    <recommendedName>
        <fullName evidence="1">Arb2 domain-containing protein</fullName>
    </recommendedName>
</protein>
<dbReference type="AlphaFoldDB" id="A0A9D4V7G2"/>
<reference evidence="2" key="1">
    <citation type="submission" date="2021-01" db="EMBL/GenBank/DDBJ databases">
        <title>Adiantum capillus-veneris genome.</title>
        <authorList>
            <person name="Fang Y."/>
            <person name="Liao Q."/>
        </authorList>
    </citation>
    <scope>NUCLEOTIDE SEQUENCE</scope>
    <source>
        <strain evidence="2">H3</strain>
        <tissue evidence="2">Leaf</tissue>
    </source>
</reference>
<dbReference type="Pfam" id="PF22749">
    <property type="entry name" value="Arb2"/>
    <property type="match status" value="1"/>
</dbReference>
<dbReference type="SUPFAM" id="SSF53474">
    <property type="entry name" value="alpha/beta-Hydrolases"/>
    <property type="match status" value="1"/>
</dbReference>
<dbReference type="EMBL" id="JABFUD020000004">
    <property type="protein sequence ID" value="KAI5080661.1"/>
    <property type="molecule type" value="Genomic_DNA"/>
</dbReference>
<dbReference type="GO" id="GO:0035197">
    <property type="term" value="F:siRNA binding"/>
    <property type="evidence" value="ECO:0007669"/>
    <property type="project" value="TreeGrafter"/>
</dbReference>
<sequence length="329" mass="37026">MEALEQLEYRFNENLQLRHVETGEVFKFIDQNHYERLADAVADYIQEVMVKDYDIIKQELPFEEHLRDNEEDCDVEKSASARCPIFMSSNCKEADVVLLLLCGTGRVESGQWARKLCINDSLKTGSVLPFLDWAREHSFGVIVLNPNKNVVKTMEGLRVPIPFNDCAEAHVNYVWRAVCQDLTAKHFVLVAHSYGGISTCNLLRLQGEEVLKRLRSVAFTDSVHASEVISEAGKEFLARHCVNWASSSEPLDTVLALPRGSSAEESDRDTKSLKRNFFERLRARSSICKVVSAGTDVHEETTMSAYPSICKFLIEHLRLAGAAVGAELD</sequence>
<proteinExistence type="predicted"/>
<dbReference type="GO" id="GO:0005634">
    <property type="term" value="C:nucleus"/>
    <property type="evidence" value="ECO:0007669"/>
    <property type="project" value="TreeGrafter"/>
</dbReference>
<dbReference type="GO" id="GO:0031048">
    <property type="term" value="P:regulatory ncRNA-mediated heterochromatin formation"/>
    <property type="evidence" value="ECO:0007669"/>
    <property type="project" value="TreeGrafter"/>
</dbReference>
<organism evidence="2 3">
    <name type="scientific">Adiantum capillus-veneris</name>
    <name type="common">Maidenhair fern</name>
    <dbReference type="NCBI Taxonomy" id="13818"/>
    <lineage>
        <taxon>Eukaryota</taxon>
        <taxon>Viridiplantae</taxon>
        <taxon>Streptophyta</taxon>
        <taxon>Embryophyta</taxon>
        <taxon>Tracheophyta</taxon>
        <taxon>Polypodiopsida</taxon>
        <taxon>Polypodiidae</taxon>
        <taxon>Polypodiales</taxon>
        <taxon>Pteridineae</taxon>
        <taxon>Pteridaceae</taxon>
        <taxon>Vittarioideae</taxon>
        <taxon>Adiantum</taxon>
    </lineage>
</organism>
<feature type="domain" description="Arb2" evidence="1">
    <location>
        <begin position="3"/>
        <end position="251"/>
    </location>
</feature>
<gene>
    <name evidence="2" type="ORF">GOP47_0003844</name>
</gene>
<evidence type="ECO:0000313" key="3">
    <source>
        <dbReference type="Proteomes" id="UP000886520"/>
    </source>
</evidence>
<evidence type="ECO:0000259" key="1">
    <source>
        <dbReference type="Pfam" id="PF22749"/>
    </source>
</evidence>
<comment type="caution">
    <text evidence="2">The sequence shown here is derived from an EMBL/GenBank/DDBJ whole genome shotgun (WGS) entry which is preliminary data.</text>
</comment>
<name>A0A9D4V7G2_ADICA</name>
<dbReference type="InterPro" id="IPR053858">
    <property type="entry name" value="Arb2_dom"/>
</dbReference>
<dbReference type="PANTHER" id="PTHR21357">
    <property type="entry name" value="FAM172 FAMILY PROTEIN HOMOLOG CG10038"/>
    <property type="match status" value="1"/>
</dbReference>
<keyword evidence="3" id="KW-1185">Reference proteome</keyword>
<accession>A0A9D4V7G2</accession>
<dbReference type="PANTHER" id="PTHR21357:SF4">
    <property type="entry name" value="FAM172 FAMILY PROTEIN HOMOLOG CG10038"/>
    <property type="match status" value="1"/>
</dbReference>
<dbReference type="Proteomes" id="UP000886520">
    <property type="component" value="Chromosome 4"/>
</dbReference>
<dbReference type="OrthoDB" id="1907493at2759"/>
<dbReference type="InterPro" id="IPR029058">
    <property type="entry name" value="AB_hydrolase_fold"/>
</dbReference>
<evidence type="ECO:0000313" key="2">
    <source>
        <dbReference type="EMBL" id="KAI5080661.1"/>
    </source>
</evidence>